<keyword evidence="4" id="KW-1185">Reference proteome</keyword>
<comment type="caution">
    <text evidence="3">The sequence shown here is derived from an EMBL/GenBank/DDBJ whole genome shotgun (WGS) entry which is preliminary data.</text>
</comment>
<feature type="compositionally biased region" description="Acidic residues" evidence="1">
    <location>
        <begin position="414"/>
        <end position="444"/>
    </location>
</feature>
<accession>A0ABR3ELY7</accession>
<dbReference type="EMBL" id="JBAHYK010003128">
    <property type="protein sequence ID" value="KAL0563883.1"/>
    <property type="molecule type" value="Genomic_DNA"/>
</dbReference>
<reference evidence="3 4" key="1">
    <citation type="submission" date="2024-02" db="EMBL/GenBank/DDBJ databases">
        <title>A draft genome for the cacao thread blight pathogen Marasmius crinis-equi.</title>
        <authorList>
            <person name="Cohen S.P."/>
            <person name="Baruah I.K."/>
            <person name="Amoako-Attah I."/>
            <person name="Bukari Y."/>
            <person name="Meinhardt L.W."/>
            <person name="Bailey B.A."/>
        </authorList>
    </citation>
    <scope>NUCLEOTIDE SEQUENCE [LARGE SCALE GENOMIC DNA]</scope>
    <source>
        <strain evidence="3 4">GH-76</strain>
    </source>
</reference>
<evidence type="ECO:0000259" key="2">
    <source>
        <dbReference type="Pfam" id="PF20231"/>
    </source>
</evidence>
<evidence type="ECO:0000313" key="3">
    <source>
        <dbReference type="EMBL" id="KAL0563883.1"/>
    </source>
</evidence>
<evidence type="ECO:0000256" key="1">
    <source>
        <dbReference type="SAM" id="MobiDB-lite"/>
    </source>
</evidence>
<gene>
    <name evidence="3" type="ORF">V5O48_018177</name>
</gene>
<protein>
    <recommendedName>
        <fullName evidence="2">DUF6589 domain-containing protein</fullName>
    </recommendedName>
</protein>
<evidence type="ECO:0000313" key="4">
    <source>
        <dbReference type="Proteomes" id="UP001465976"/>
    </source>
</evidence>
<dbReference type="InterPro" id="IPR046496">
    <property type="entry name" value="DUF6589"/>
</dbReference>
<name>A0ABR3ELY7_9AGAR</name>
<feature type="region of interest" description="Disordered" evidence="1">
    <location>
        <begin position="412"/>
        <end position="444"/>
    </location>
</feature>
<sequence length="444" mass="49551">MSNPSCITRNNTTLNRLPLTLTSLPNYRTCLDIIHVSLYARILHCLLIVSNQPSLEAYGKSVKSFRQLQDDAAEVYDRFVSTNRVHELRSKRELFGRDHGDVVFENAVLFNRDALYSYELGRAVKAGDSGRVVLVLKVWALSFRGSGRTKYAHEMLHLIHNLTRVWPKEVKEIVLKNWLVNTTGKANRFLEADLLQEHLNYWIKVFYKAHGSNLSWEWIAMIAPCVNILRHLAAVMNASLGSRQGSRHTKVDLQHDIAVLMKSYVENEVYEVHNGRTIDNDDSQIFKDNVTAGLDALMNGNNNPLTEYNADFKRLQRAAPNPLNSPPIRQEPILPTLPPTPTLESYSPNCVPSDSISISSSTAALPINSQLPVGLSADIPMDDDASVPSDDEMDGEAEVVGCERDPTFAVTTESDVELFSDEEEGGDIGDADSDDDDELTTVVL</sequence>
<proteinExistence type="predicted"/>
<feature type="domain" description="DUF6589" evidence="2">
    <location>
        <begin position="3"/>
        <end position="248"/>
    </location>
</feature>
<dbReference type="Proteomes" id="UP001465976">
    <property type="component" value="Unassembled WGS sequence"/>
</dbReference>
<organism evidence="3 4">
    <name type="scientific">Marasmius crinis-equi</name>
    <dbReference type="NCBI Taxonomy" id="585013"/>
    <lineage>
        <taxon>Eukaryota</taxon>
        <taxon>Fungi</taxon>
        <taxon>Dikarya</taxon>
        <taxon>Basidiomycota</taxon>
        <taxon>Agaricomycotina</taxon>
        <taxon>Agaricomycetes</taxon>
        <taxon>Agaricomycetidae</taxon>
        <taxon>Agaricales</taxon>
        <taxon>Marasmiineae</taxon>
        <taxon>Marasmiaceae</taxon>
        <taxon>Marasmius</taxon>
    </lineage>
</organism>
<dbReference type="Pfam" id="PF20231">
    <property type="entry name" value="DUF6589"/>
    <property type="match status" value="1"/>
</dbReference>